<dbReference type="Pfam" id="PF21485">
    <property type="entry name" value="IF5A-like_N"/>
    <property type="match status" value="1"/>
</dbReference>
<dbReference type="GO" id="GO:0003723">
    <property type="term" value="F:RNA binding"/>
    <property type="evidence" value="ECO:0007669"/>
    <property type="project" value="InterPro"/>
</dbReference>
<dbReference type="InterPro" id="IPR048670">
    <property type="entry name" value="IF5A-like_N"/>
</dbReference>
<evidence type="ECO:0000313" key="3">
    <source>
        <dbReference type="Proteomes" id="UP000326198"/>
    </source>
</evidence>
<reference evidence="2 3" key="1">
    <citation type="submission" date="2019-04" db="EMBL/GenBank/DDBJ databases">
        <title>Friends and foes A comparative genomics studyof 23 Aspergillus species from section Flavi.</title>
        <authorList>
            <consortium name="DOE Joint Genome Institute"/>
            <person name="Kjaerbolling I."/>
            <person name="Vesth T."/>
            <person name="Frisvad J.C."/>
            <person name="Nybo J.L."/>
            <person name="Theobald S."/>
            <person name="Kildgaard S."/>
            <person name="Isbrandt T."/>
            <person name="Kuo A."/>
            <person name="Sato A."/>
            <person name="Lyhne E.K."/>
            <person name="Kogle M.E."/>
            <person name="Wiebenga A."/>
            <person name="Kun R.S."/>
            <person name="Lubbers R.J."/>
            <person name="Makela M.R."/>
            <person name="Barry K."/>
            <person name="Chovatia M."/>
            <person name="Clum A."/>
            <person name="Daum C."/>
            <person name="Haridas S."/>
            <person name="He G."/>
            <person name="LaButti K."/>
            <person name="Lipzen A."/>
            <person name="Mondo S."/>
            <person name="Riley R."/>
            <person name="Salamov A."/>
            <person name="Simmons B.A."/>
            <person name="Magnuson J.K."/>
            <person name="Henrissat B."/>
            <person name="Mortensen U.H."/>
            <person name="Larsen T.O."/>
            <person name="Devries R.P."/>
            <person name="Grigoriev I.V."/>
            <person name="Machida M."/>
            <person name="Baker S.E."/>
            <person name="Andersen M.R."/>
        </authorList>
    </citation>
    <scope>NUCLEOTIDE SEQUENCE [LARGE SCALE GENOMIC DNA]</scope>
    <source>
        <strain evidence="2 3">IBT 29228</strain>
    </source>
</reference>
<dbReference type="InterPro" id="IPR001884">
    <property type="entry name" value="IF5A-like"/>
</dbReference>
<dbReference type="SUPFAM" id="SSF50104">
    <property type="entry name" value="Translation proteins SH3-like domain"/>
    <property type="match status" value="1"/>
</dbReference>
<dbReference type="InterPro" id="IPR012340">
    <property type="entry name" value="NA-bd_OB-fold"/>
</dbReference>
<dbReference type="GO" id="GO:0003746">
    <property type="term" value="F:translation elongation factor activity"/>
    <property type="evidence" value="ECO:0007669"/>
    <property type="project" value="InterPro"/>
</dbReference>
<protein>
    <recommendedName>
        <fullName evidence="1">Translation initiation factor 5A-like N-terminal domain-containing protein</fullName>
    </recommendedName>
</protein>
<accession>A0A5N7B8N5</accession>
<name>A0A5N7B8N5_9EURO</name>
<evidence type="ECO:0000313" key="2">
    <source>
        <dbReference type="EMBL" id="KAE8378101.1"/>
    </source>
</evidence>
<dbReference type="InterPro" id="IPR008991">
    <property type="entry name" value="Translation_prot_SH3-like_sf"/>
</dbReference>
<gene>
    <name evidence="2" type="ORF">BDV26DRAFT_292577</name>
</gene>
<dbReference type="Gene3D" id="2.40.50.140">
    <property type="entry name" value="Nucleic acid-binding proteins"/>
    <property type="match status" value="1"/>
</dbReference>
<dbReference type="Proteomes" id="UP000326198">
    <property type="component" value="Unassembled WGS sequence"/>
</dbReference>
<dbReference type="AlphaFoldDB" id="A0A5N7B8N5"/>
<sequence>MSFHFDDYQGGNSQYGNTQYGNTQYGNGQYGNDQYGNDQYGSMNFGFGGPQSEAFPTPCSSLKTGGLVLLQGHPCQITDIYTTSPGGSVVQIVGTNVLTGEVWKDVYPLRETVFVPRIRRENYVLTSCGRNGRMDLHSNTQGHRADVRVPGGQLGARIRKASDAGQSLILEISEYSRDVAATKIVGPYE</sequence>
<keyword evidence="3" id="KW-1185">Reference proteome</keyword>
<dbReference type="InterPro" id="IPR014722">
    <property type="entry name" value="Rib_uL2_dom2"/>
</dbReference>
<feature type="domain" description="Translation initiation factor 5A-like N-terminal" evidence="1">
    <location>
        <begin position="52"/>
        <end position="108"/>
    </location>
</feature>
<dbReference type="GO" id="GO:0043022">
    <property type="term" value="F:ribosome binding"/>
    <property type="evidence" value="ECO:0007669"/>
    <property type="project" value="InterPro"/>
</dbReference>
<dbReference type="PANTHER" id="PTHR11673">
    <property type="entry name" value="TRANSLATION INITIATION FACTOR 5A FAMILY MEMBER"/>
    <property type="match status" value="1"/>
</dbReference>
<dbReference type="OrthoDB" id="4430612at2759"/>
<organism evidence="2 3">
    <name type="scientific">Aspergillus bertholletiae</name>
    <dbReference type="NCBI Taxonomy" id="1226010"/>
    <lineage>
        <taxon>Eukaryota</taxon>
        <taxon>Fungi</taxon>
        <taxon>Dikarya</taxon>
        <taxon>Ascomycota</taxon>
        <taxon>Pezizomycotina</taxon>
        <taxon>Eurotiomycetes</taxon>
        <taxon>Eurotiomycetidae</taxon>
        <taxon>Eurotiales</taxon>
        <taxon>Aspergillaceae</taxon>
        <taxon>Aspergillus</taxon>
        <taxon>Aspergillus subgen. Circumdati</taxon>
    </lineage>
</organism>
<dbReference type="GO" id="GO:0045901">
    <property type="term" value="P:positive regulation of translational elongation"/>
    <property type="evidence" value="ECO:0007669"/>
    <property type="project" value="InterPro"/>
</dbReference>
<dbReference type="Gene3D" id="2.30.30.30">
    <property type="match status" value="1"/>
</dbReference>
<proteinExistence type="predicted"/>
<evidence type="ECO:0000259" key="1">
    <source>
        <dbReference type="Pfam" id="PF21485"/>
    </source>
</evidence>
<dbReference type="EMBL" id="ML736213">
    <property type="protein sequence ID" value="KAE8378101.1"/>
    <property type="molecule type" value="Genomic_DNA"/>
</dbReference>